<dbReference type="AlphaFoldDB" id="A0ABD3CBZ3"/>
<keyword evidence="1" id="KW-0347">Helicase</keyword>
<keyword evidence="1" id="KW-0233">DNA recombination</keyword>
<keyword evidence="4" id="KW-1185">Reference proteome</keyword>
<feature type="domain" description="DNA helicase Pif1-like DEAD-box helicase" evidence="2">
    <location>
        <begin position="28"/>
        <end position="64"/>
    </location>
</feature>
<organism evidence="3 4">
    <name type="scientific">Castilleja foliolosa</name>
    <dbReference type="NCBI Taxonomy" id="1961234"/>
    <lineage>
        <taxon>Eukaryota</taxon>
        <taxon>Viridiplantae</taxon>
        <taxon>Streptophyta</taxon>
        <taxon>Embryophyta</taxon>
        <taxon>Tracheophyta</taxon>
        <taxon>Spermatophyta</taxon>
        <taxon>Magnoliopsida</taxon>
        <taxon>eudicotyledons</taxon>
        <taxon>Gunneridae</taxon>
        <taxon>Pentapetalae</taxon>
        <taxon>asterids</taxon>
        <taxon>lamiids</taxon>
        <taxon>Lamiales</taxon>
        <taxon>Orobanchaceae</taxon>
        <taxon>Pedicularideae</taxon>
        <taxon>Castillejinae</taxon>
        <taxon>Castilleja</taxon>
    </lineage>
</organism>
<evidence type="ECO:0000313" key="3">
    <source>
        <dbReference type="EMBL" id="KAL3627365.1"/>
    </source>
</evidence>
<evidence type="ECO:0000313" key="4">
    <source>
        <dbReference type="Proteomes" id="UP001632038"/>
    </source>
</evidence>
<comment type="caution">
    <text evidence="3">The sequence shown here is derived from an EMBL/GenBank/DDBJ whole genome shotgun (WGS) entry which is preliminary data.</text>
</comment>
<dbReference type="InterPro" id="IPR010285">
    <property type="entry name" value="DNA_helicase_pif1-like_DEAD"/>
</dbReference>
<dbReference type="GO" id="GO:0006281">
    <property type="term" value="P:DNA repair"/>
    <property type="evidence" value="ECO:0007669"/>
    <property type="project" value="UniProtKB-KW"/>
</dbReference>
<dbReference type="EC" id="5.6.2.3" evidence="1"/>
<dbReference type="GO" id="GO:0005524">
    <property type="term" value="F:ATP binding"/>
    <property type="evidence" value="ECO:0007669"/>
    <property type="project" value="UniProtKB-KW"/>
</dbReference>
<dbReference type="GO" id="GO:0006310">
    <property type="term" value="P:DNA recombination"/>
    <property type="evidence" value="ECO:0007669"/>
    <property type="project" value="UniProtKB-KW"/>
</dbReference>
<keyword evidence="1" id="KW-0067">ATP-binding</keyword>
<comment type="catalytic activity">
    <reaction evidence="1">
        <text>ATP + H2O = ADP + phosphate + H(+)</text>
        <dbReference type="Rhea" id="RHEA:13065"/>
        <dbReference type="ChEBI" id="CHEBI:15377"/>
        <dbReference type="ChEBI" id="CHEBI:15378"/>
        <dbReference type="ChEBI" id="CHEBI:30616"/>
        <dbReference type="ChEBI" id="CHEBI:43474"/>
        <dbReference type="ChEBI" id="CHEBI:456216"/>
        <dbReference type="EC" id="5.6.2.3"/>
    </reaction>
</comment>
<reference evidence="4" key="1">
    <citation type="journal article" date="2024" name="IScience">
        <title>Strigolactones Initiate the Formation of Haustorium-like Structures in Castilleja.</title>
        <authorList>
            <person name="Buerger M."/>
            <person name="Peterson D."/>
            <person name="Chory J."/>
        </authorList>
    </citation>
    <scope>NUCLEOTIDE SEQUENCE [LARGE SCALE GENOMIC DNA]</scope>
</reference>
<keyword evidence="1" id="KW-0547">Nucleotide-binding</keyword>
<evidence type="ECO:0000256" key="1">
    <source>
        <dbReference type="RuleBase" id="RU363044"/>
    </source>
</evidence>
<dbReference type="EMBL" id="JAVIJP010000039">
    <property type="protein sequence ID" value="KAL3627365.1"/>
    <property type="molecule type" value="Genomic_DNA"/>
</dbReference>
<comment type="similarity">
    <text evidence="1">Belongs to the helicase family.</text>
</comment>
<comment type="cofactor">
    <cofactor evidence="1">
        <name>Mg(2+)</name>
        <dbReference type="ChEBI" id="CHEBI:18420"/>
    </cofactor>
</comment>
<evidence type="ECO:0000259" key="2">
    <source>
        <dbReference type="Pfam" id="PF05970"/>
    </source>
</evidence>
<dbReference type="GO" id="GO:0016787">
    <property type="term" value="F:hydrolase activity"/>
    <property type="evidence" value="ECO:0007669"/>
    <property type="project" value="UniProtKB-KW"/>
</dbReference>
<dbReference type="GO" id="GO:0043139">
    <property type="term" value="F:5'-3' DNA helicase activity"/>
    <property type="evidence" value="ECO:0007669"/>
    <property type="project" value="UniProtKB-EC"/>
</dbReference>
<gene>
    <name evidence="3" type="ORF">CASFOL_028728</name>
</gene>
<accession>A0ABD3CBZ3</accession>
<sequence length="94" mass="10669">MFLKISLFLRNYHDVAKLEEELKVLIPKLTDEQRHVFEVVLDSVNCNKGKTFFLYGYGGTGKNVCVEGPVGGVEIQTKYCDECCIERYSITTSP</sequence>
<protein>
    <recommendedName>
        <fullName evidence="1">ATP-dependent DNA helicase</fullName>
        <ecNumber evidence="1">5.6.2.3</ecNumber>
    </recommendedName>
</protein>
<dbReference type="Proteomes" id="UP001632038">
    <property type="component" value="Unassembled WGS sequence"/>
</dbReference>
<keyword evidence="1" id="KW-0378">Hydrolase</keyword>
<keyword evidence="1" id="KW-0234">DNA repair</keyword>
<name>A0ABD3CBZ3_9LAMI</name>
<dbReference type="Pfam" id="PF05970">
    <property type="entry name" value="PIF1"/>
    <property type="match status" value="1"/>
</dbReference>
<proteinExistence type="inferred from homology"/>
<keyword evidence="1" id="KW-0227">DNA damage</keyword>